<comment type="caution">
    <text evidence="1">The sequence shown here is derived from an EMBL/GenBank/DDBJ whole genome shotgun (WGS) entry which is preliminary data.</text>
</comment>
<gene>
    <name evidence="1" type="ORF">BJ138DRAFT_1113495</name>
</gene>
<name>A0ACB8AED7_9AGAM</name>
<evidence type="ECO:0000313" key="1">
    <source>
        <dbReference type="EMBL" id="KAH7911117.1"/>
    </source>
</evidence>
<sequence>MGSSSMDTIAAIEQFSASSASSSSSSSLSHSAAFVSPSHSHLWHIPGSVCKSTYIAHYSQGDCPSETRWNPWNEQRNPCGVVFYNPYPSPPSSSSSSKSTVPLPEEIGEFHEVYSIHSSGVLDSPTVMRREELSCHKPLTPPPTLPLLTLELPDSDRDAAPDEDENILESSGDDFMDDDCYEQSAHTQDYSDLPLSPISPTLDSCHSSPSSSFFAVRPEPPSEDASSNFFHPLWSPESLTSTNSDFSMDDELPPLTPSSLQESSSLLESGTLRPFLAPLDIPWHHHNTQPDRCIPSSPRGSLLSLSDTDDISPPQSPSILHTDLPDLDEEDVPRIVPSPYLDEDLLPAPVFTPSFMIPLTPTPRLLLIDDPQDVPLPRSPSPEDFDLGFSADDASDPELTKLIDLRKRSVAAERAARRYESIEDQIDLSTRAEVRRIRKKEKERSKEVGALLRIKLGDKLDFAPRKKSMDVDSDRRHNFIGSISQLVAQMVFRRNDLCKPISKRKASASHQYIKSSLSRPAVTITSLSEAELS</sequence>
<dbReference type="EMBL" id="MU267689">
    <property type="protein sequence ID" value="KAH7911117.1"/>
    <property type="molecule type" value="Genomic_DNA"/>
</dbReference>
<protein>
    <submittedName>
        <fullName evidence="1">Uncharacterized protein</fullName>
    </submittedName>
</protein>
<organism evidence="1 2">
    <name type="scientific">Hygrophoropsis aurantiaca</name>
    <dbReference type="NCBI Taxonomy" id="72124"/>
    <lineage>
        <taxon>Eukaryota</taxon>
        <taxon>Fungi</taxon>
        <taxon>Dikarya</taxon>
        <taxon>Basidiomycota</taxon>
        <taxon>Agaricomycotina</taxon>
        <taxon>Agaricomycetes</taxon>
        <taxon>Agaricomycetidae</taxon>
        <taxon>Boletales</taxon>
        <taxon>Coniophorineae</taxon>
        <taxon>Hygrophoropsidaceae</taxon>
        <taxon>Hygrophoropsis</taxon>
    </lineage>
</organism>
<accession>A0ACB8AED7</accession>
<reference evidence="1" key="1">
    <citation type="journal article" date="2021" name="New Phytol.">
        <title>Evolutionary innovations through gain and loss of genes in the ectomycorrhizal Boletales.</title>
        <authorList>
            <person name="Wu G."/>
            <person name="Miyauchi S."/>
            <person name="Morin E."/>
            <person name="Kuo A."/>
            <person name="Drula E."/>
            <person name="Varga T."/>
            <person name="Kohler A."/>
            <person name="Feng B."/>
            <person name="Cao Y."/>
            <person name="Lipzen A."/>
            <person name="Daum C."/>
            <person name="Hundley H."/>
            <person name="Pangilinan J."/>
            <person name="Johnson J."/>
            <person name="Barry K."/>
            <person name="LaButti K."/>
            <person name="Ng V."/>
            <person name="Ahrendt S."/>
            <person name="Min B."/>
            <person name="Choi I.G."/>
            <person name="Park H."/>
            <person name="Plett J.M."/>
            <person name="Magnuson J."/>
            <person name="Spatafora J.W."/>
            <person name="Nagy L.G."/>
            <person name="Henrissat B."/>
            <person name="Grigoriev I.V."/>
            <person name="Yang Z.L."/>
            <person name="Xu J."/>
            <person name="Martin F.M."/>
        </authorList>
    </citation>
    <scope>NUCLEOTIDE SEQUENCE</scope>
    <source>
        <strain evidence="1">ATCC 28755</strain>
    </source>
</reference>
<proteinExistence type="predicted"/>
<evidence type="ECO:0000313" key="2">
    <source>
        <dbReference type="Proteomes" id="UP000790377"/>
    </source>
</evidence>
<keyword evidence="2" id="KW-1185">Reference proteome</keyword>
<dbReference type="Proteomes" id="UP000790377">
    <property type="component" value="Unassembled WGS sequence"/>
</dbReference>